<name>A0A1E5W0G4_9POAL</name>
<keyword evidence="2" id="KW-0067">ATP-binding</keyword>
<dbReference type="GO" id="GO:0005886">
    <property type="term" value="C:plasma membrane"/>
    <property type="evidence" value="ECO:0007669"/>
    <property type="project" value="TreeGrafter"/>
</dbReference>
<dbReference type="GO" id="GO:0004674">
    <property type="term" value="F:protein serine/threonine kinase activity"/>
    <property type="evidence" value="ECO:0007669"/>
    <property type="project" value="TreeGrafter"/>
</dbReference>
<keyword evidence="1" id="KW-0547">Nucleotide-binding</keyword>
<accession>A0A1E5W0G4</accession>
<reference evidence="4 5" key="1">
    <citation type="submission" date="2016-09" db="EMBL/GenBank/DDBJ databases">
        <title>The draft genome of Dichanthelium oligosanthes: A C3 panicoid grass species.</title>
        <authorList>
            <person name="Studer A.J."/>
            <person name="Schnable J.C."/>
            <person name="Brutnell T.P."/>
        </authorList>
    </citation>
    <scope>NUCLEOTIDE SEQUENCE [LARGE SCALE GENOMIC DNA]</scope>
    <source>
        <strain evidence="5">cv. Kellogg 1175</strain>
        <tissue evidence="4">Leaf</tissue>
    </source>
</reference>
<gene>
    <name evidence="4" type="ORF">BAE44_0008163</name>
</gene>
<dbReference type="PANTHER" id="PTHR27005">
    <property type="entry name" value="WALL-ASSOCIATED RECEPTOR KINASE-LIKE 21"/>
    <property type="match status" value="1"/>
</dbReference>
<dbReference type="InterPro" id="IPR000719">
    <property type="entry name" value="Prot_kinase_dom"/>
</dbReference>
<evidence type="ECO:0000313" key="5">
    <source>
        <dbReference type="Proteomes" id="UP000095767"/>
    </source>
</evidence>
<evidence type="ECO:0000313" key="4">
    <source>
        <dbReference type="EMBL" id="OEL30818.1"/>
    </source>
</evidence>
<dbReference type="InterPro" id="IPR001245">
    <property type="entry name" value="Ser-Thr/Tyr_kinase_cat_dom"/>
</dbReference>
<dbReference type="AlphaFoldDB" id="A0A1E5W0G4"/>
<evidence type="ECO:0000256" key="2">
    <source>
        <dbReference type="ARBA" id="ARBA00022840"/>
    </source>
</evidence>
<dbReference type="PROSITE" id="PS50011">
    <property type="entry name" value="PROTEIN_KINASE_DOM"/>
    <property type="match status" value="1"/>
</dbReference>
<comment type="caution">
    <text evidence="4">The sequence shown here is derived from an EMBL/GenBank/DDBJ whole genome shotgun (WGS) entry which is preliminary data.</text>
</comment>
<evidence type="ECO:0000256" key="1">
    <source>
        <dbReference type="ARBA" id="ARBA00022741"/>
    </source>
</evidence>
<dbReference type="Pfam" id="PF07714">
    <property type="entry name" value="PK_Tyr_Ser-Thr"/>
    <property type="match status" value="1"/>
</dbReference>
<dbReference type="OrthoDB" id="4062651at2759"/>
<dbReference type="GO" id="GO:0007166">
    <property type="term" value="P:cell surface receptor signaling pathway"/>
    <property type="evidence" value="ECO:0007669"/>
    <property type="project" value="InterPro"/>
</dbReference>
<dbReference type="SUPFAM" id="SSF56112">
    <property type="entry name" value="Protein kinase-like (PK-like)"/>
    <property type="match status" value="1"/>
</dbReference>
<proteinExistence type="predicted"/>
<feature type="domain" description="Protein kinase" evidence="3">
    <location>
        <begin position="1"/>
        <end position="243"/>
    </location>
</feature>
<organism evidence="4 5">
    <name type="scientific">Dichanthelium oligosanthes</name>
    <dbReference type="NCBI Taxonomy" id="888268"/>
    <lineage>
        <taxon>Eukaryota</taxon>
        <taxon>Viridiplantae</taxon>
        <taxon>Streptophyta</taxon>
        <taxon>Embryophyta</taxon>
        <taxon>Tracheophyta</taxon>
        <taxon>Spermatophyta</taxon>
        <taxon>Magnoliopsida</taxon>
        <taxon>Liliopsida</taxon>
        <taxon>Poales</taxon>
        <taxon>Poaceae</taxon>
        <taxon>PACMAD clade</taxon>
        <taxon>Panicoideae</taxon>
        <taxon>Panicodae</taxon>
        <taxon>Paniceae</taxon>
        <taxon>Dichantheliinae</taxon>
        <taxon>Dichanthelium</taxon>
    </lineage>
</organism>
<dbReference type="InterPro" id="IPR011009">
    <property type="entry name" value="Kinase-like_dom_sf"/>
</dbReference>
<dbReference type="EMBL" id="LWDX02024744">
    <property type="protein sequence ID" value="OEL30818.1"/>
    <property type="molecule type" value="Genomic_DNA"/>
</dbReference>
<dbReference type="Gene3D" id="1.10.510.10">
    <property type="entry name" value="Transferase(Phosphotransferase) domain 1"/>
    <property type="match status" value="1"/>
</dbReference>
<dbReference type="InterPro" id="IPR045274">
    <property type="entry name" value="WAK-like"/>
</dbReference>
<dbReference type="PANTHER" id="PTHR27005:SF468">
    <property type="entry name" value="OS01G0310500 PROTEIN"/>
    <property type="match status" value="1"/>
</dbReference>
<dbReference type="GO" id="GO:0005524">
    <property type="term" value="F:ATP binding"/>
    <property type="evidence" value="ECO:0007669"/>
    <property type="project" value="UniProtKB-KW"/>
</dbReference>
<sequence length="243" mass="26521">MVAVKKFTGLIENLKQEVINNARNLSQMAHKNIIKILGYCLEDDTLIFVYEHAAKGSLYKILYGQQEFPLDVHVKIAVKTAEALEYLHSSATCIITHGAITPSNILLDNNFMPKITGEFKEAYKRENTGRAFFDKDITTEEDITILDEIGRLALKSVGRLALKSVGIEGEAPTMKEAITRSAEAVAVGQCRFPVSPACTQMPSTRISLLRCFIQLAPTDANAFASQAAASNSISAAAILPVKC</sequence>
<keyword evidence="5" id="KW-1185">Reference proteome</keyword>
<protein>
    <recommendedName>
        <fullName evidence="3">Protein kinase domain-containing protein</fullName>
    </recommendedName>
</protein>
<dbReference type="Proteomes" id="UP000095767">
    <property type="component" value="Unassembled WGS sequence"/>
</dbReference>
<evidence type="ECO:0000259" key="3">
    <source>
        <dbReference type="PROSITE" id="PS50011"/>
    </source>
</evidence>